<dbReference type="Pfam" id="PF07686">
    <property type="entry name" value="V-set"/>
    <property type="match status" value="1"/>
</dbReference>
<evidence type="ECO:0000256" key="1">
    <source>
        <dbReference type="ARBA" id="ARBA00022859"/>
    </source>
</evidence>
<accession>A0AAV7QAG9</accession>
<dbReference type="InterPro" id="IPR003599">
    <property type="entry name" value="Ig_sub"/>
</dbReference>
<proteinExistence type="predicted"/>
<feature type="domain" description="Ig-like" evidence="4">
    <location>
        <begin position="43"/>
        <end position="162"/>
    </location>
</feature>
<dbReference type="InterPro" id="IPR013106">
    <property type="entry name" value="Ig_V-set"/>
</dbReference>
<dbReference type="PROSITE" id="PS50835">
    <property type="entry name" value="IG_LIKE"/>
    <property type="match status" value="1"/>
</dbReference>
<keyword evidence="1" id="KW-0391">Immunity</keyword>
<dbReference type="PANTHER" id="PTHR23266">
    <property type="entry name" value="IMMUNOGLOBULIN HEAVY CHAIN"/>
    <property type="match status" value="1"/>
</dbReference>
<evidence type="ECO:0000256" key="2">
    <source>
        <dbReference type="ARBA" id="ARBA00023130"/>
    </source>
</evidence>
<keyword evidence="3" id="KW-1280">Immunoglobulin</keyword>
<name>A0AAV7QAG9_PLEWA</name>
<keyword evidence="2" id="KW-1064">Adaptive immunity</keyword>
<dbReference type="GO" id="GO:0002250">
    <property type="term" value="P:adaptive immune response"/>
    <property type="evidence" value="ECO:0007669"/>
    <property type="project" value="UniProtKB-KW"/>
</dbReference>
<dbReference type="FunFam" id="2.60.40.10:FF:001594">
    <property type="entry name" value="Immunoglobulin heavy variable 9-4"/>
    <property type="match status" value="1"/>
</dbReference>
<dbReference type="EMBL" id="JANPWB010000010">
    <property type="protein sequence ID" value="KAJ1137391.1"/>
    <property type="molecule type" value="Genomic_DNA"/>
</dbReference>
<comment type="caution">
    <text evidence="6">The sequence shown here is derived from an EMBL/GenBank/DDBJ whole genome shotgun (WGS) entry which is preliminary data.</text>
</comment>
<organism evidence="6 7">
    <name type="scientific">Pleurodeles waltl</name>
    <name type="common">Iberian ribbed newt</name>
    <dbReference type="NCBI Taxonomy" id="8319"/>
    <lineage>
        <taxon>Eukaryota</taxon>
        <taxon>Metazoa</taxon>
        <taxon>Chordata</taxon>
        <taxon>Craniata</taxon>
        <taxon>Vertebrata</taxon>
        <taxon>Euteleostomi</taxon>
        <taxon>Amphibia</taxon>
        <taxon>Batrachia</taxon>
        <taxon>Caudata</taxon>
        <taxon>Salamandroidea</taxon>
        <taxon>Salamandridae</taxon>
        <taxon>Pleurodelinae</taxon>
        <taxon>Pleurodeles</taxon>
    </lineage>
</organism>
<evidence type="ECO:0000259" key="4">
    <source>
        <dbReference type="PROSITE" id="PS50835"/>
    </source>
</evidence>
<protein>
    <recommendedName>
        <fullName evidence="4">Ig-like domain-containing protein</fullName>
    </recommendedName>
</protein>
<keyword evidence="7" id="KW-1185">Reference proteome</keyword>
<dbReference type="SUPFAM" id="SSF48726">
    <property type="entry name" value="Immunoglobulin"/>
    <property type="match status" value="1"/>
</dbReference>
<evidence type="ECO:0000256" key="3">
    <source>
        <dbReference type="ARBA" id="ARBA00043265"/>
    </source>
</evidence>
<dbReference type="GO" id="GO:0005576">
    <property type="term" value="C:extracellular region"/>
    <property type="evidence" value="ECO:0007669"/>
    <property type="project" value="UniProtKB-ARBA"/>
</dbReference>
<evidence type="ECO:0000313" key="6">
    <source>
        <dbReference type="EMBL" id="KAJ1137416.1"/>
    </source>
</evidence>
<dbReference type="AlphaFoldDB" id="A0AAV7QAG9"/>
<dbReference type="Proteomes" id="UP001066276">
    <property type="component" value="Chromosome 6"/>
</dbReference>
<dbReference type="SMART" id="SM00406">
    <property type="entry name" value="IGv"/>
    <property type="match status" value="1"/>
</dbReference>
<dbReference type="Gene3D" id="2.60.40.10">
    <property type="entry name" value="Immunoglobulins"/>
    <property type="match status" value="1"/>
</dbReference>
<gene>
    <name evidence="5" type="ORF">NDU88_003798</name>
    <name evidence="6" type="ORF">NDU88_003822</name>
</gene>
<evidence type="ECO:0000313" key="7">
    <source>
        <dbReference type="Proteomes" id="UP001066276"/>
    </source>
</evidence>
<dbReference type="InterPro" id="IPR036179">
    <property type="entry name" value="Ig-like_dom_sf"/>
</dbReference>
<dbReference type="InterPro" id="IPR007110">
    <property type="entry name" value="Ig-like_dom"/>
</dbReference>
<dbReference type="InterPro" id="IPR013783">
    <property type="entry name" value="Ig-like_fold"/>
</dbReference>
<dbReference type="GO" id="GO:0019814">
    <property type="term" value="C:immunoglobulin complex"/>
    <property type="evidence" value="ECO:0007669"/>
    <property type="project" value="UniProtKB-KW"/>
</dbReference>
<dbReference type="InterPro" id="IPR050199">
    <property type="entry name" value="IgHV"/>
</dbReference>
<reference evidence="6" key="1">
    <citation type="journal article" date="2022" name="bioRxiv">
        <title>Sequencing and chromosome-scale assembly of the giantPleurodeles waltlgenome.</title>
        <authorList>
            <person name="Brown T."/>
            <person name="Elewa A."/>
            <person name="Iarovenko S."/>
            <person name="Subramanian E."/>
            <person name="Araus A.J."/>
            <person name="Petzold A."/>
            <person name="Susuki M."/>
            <person name="Suzuki K.-i.T."/>
            <person name="Hayashi T."/>
            <person name="Toyoda A."/>
            <person name="Oliveira C."/>
            <person name="Osipova E."/>
            <person name="Leigh N.D."/>
            <person name="Simon A."/>
            <person name="Yun M.H."/>
        </authorList>
    </citation>
    <scope>NUCLEOTIDE SEQUENCE</scope>
    <source>
        <strain evidence="6">20211129_DDA</strain>
        <tissue evidence="6">Liver</tissue>
    </source>
</reference>
<dbReference type="SMART" id="SM00409">
    <property type="entry name" value="IG"/>
    <property type="match status" value="1"/>
</dbReference>
<dbReference type="EMBL" id="JANPWB010000010">
    <property type="protein sequence ID" value="KAJ1137416.1"/>
    <property type="molecule type" value="Genomic_DNA"/>
</dbReference>
<evidence type="ECO:0000313" key="5">
    <source>
        <dbReference type="EMBL" id="KAJ1137391.1"/>
    </source>
</evidence>
<sequence>MQSTGPLLVYLSHSLEHSQEADYSYRTEAGRMLSTGFKRNMSPSLQISLLLTVLSCVQSQITLTQSGSEIRKPGESVKLKCLVSGFNINSYWMNWIRQAPGRGLEWVARYNSGSSPPHYSSDAVKGRFTASTDSSSLYLQMNNLKTEDTGVYYCARDARRGK</sequence>